<comment type="similarity">
    <text evidence="1">Belongs to the NAD(P)-dependent epimerase/dehydratase family.</text>
</comment>
<dbReference type="PANTHER" id="PTHR43000">
    <property type="entry name" value="DTDP-D-GLUCOSE 4,6-DEHYDRATASE-RELATED"/>
    <property type="match status" value="1"/>
</dbReference>
<reference evidence="3 4" key="1">
    <citation type="journal article" date="2016" name="Nat. Commun.">
        <title>Thousands of microbial genomes shed light on interconnected biogeochemical processes in an aquifer system.</title>
        <authorList>
            <person name="Anantharaman K."/>
            <person name="Brown C.T."/>
            <person name="Hug L.A."/>
            <person name="Sharon I."/>
            <person name="Castelle C.J."/>
            <person name="Probst A.J."/>
            <person name="Thomas B.C."/>
            <person name="Singh A."/>
            <person name="Wilkins M.J."/>
            <person name="Karaoz U."/>
            <person name="Brodie E.L."/>
            <person name="Williams K.H."/>
            <person name="Hubbard S.S."/>
            <person name="Banfield J.F."/>
        </authorList>
    </citation>
    <scope>NUCLEOTIDE SEQUENCE [LARGE SCALE GENOMIC DNA]</scope>
</reference>
<dbReference type="InterPro" id="IPR036291">
    <property type="entry name" value="NAD(P)-bd_dom_sf"/>
</dbReference>
<dbReference type="EMBL" id="METP01000061">
    <property type="protein sequence ID" value="OGC03092.1"/>
    <property type="molecule type" value="Genomic_DNA"/>
</dbReference>
<feature type="domain" description="NAD-dependent epimerase/dehydratase" evidence="2">
    <location>
        <begin position="3"/>
        <end position="225"/>
    </location>
</feature>
<dbReference type="Proteomes" id="UP000176938">
    <property type="component" value="Unassembled WGS sequence"/>
</dbReference>
<organism evidence="3 4">
    <name type="scientific">candidate division WOR-1 bacterium RIFCSPLOWO2_02_FULL_46_20</name>
    <dbReference type="NCBI Taxonomy" id="1802567"/>
    <lineage>
        <taxon>Bacteria</taxon>
        <taxon>Bacillati</taxon>
        <taxon>Saganbacteria</taxon>
    </lineage>
</organism>
<evidence type="ECO:0000313" key="3">
    <source>
        <dbReference type="EMBL" id="OGC03092.1"/>
    </source>
</evidence>
<accession>A0A1F4R4K2</accession>
<proteinExistence type="inferred from homology"/>
<dbReference type="AlphaFoldDB" id="A0A1F4R4K2"/>
<protein>
    <recommendedName>
        <fullName evidence="2">NAD-dependent epimerase/dehydratase domain-containing protein</fullName>
    </recommendedName>
</protein>
<comment type="caution">
    <text evidence="3">The sequence shown here is derived from an EMBL/GenBank/DDBJ whole genome shotgun (WGS) entry which is preliminary data.</text>
</comment>
<gene>
    <name evidence="3" type="ORF">A3H38_04300</name>
</gene>
<dbReference type="Pfam" id="PF01370">
    <property type="entry name" value="Epimerase"/>
    <property type="match status" value="1"/>
</dbReference>
<name>A0A1F4R4K2_UNCSA</name>
<dbReference type="SUPFAM" id="SSF51735">
    <property type="entry name" value="NAD(P)-binding Rossmann-fold domains"/>
    <property type="match status" value="1"/>
</dbReference>
<sequence>MKVLLTGATGFLGAQLLSDFLHRNYQVLIAKRASTDLNLLFQQHGKLEAWNIEGDELDNLYRAHPDIDAIVHAATDYGRDDTKPTTTFWSNEVFPIRLLELAMQYNTALFINMDTFFNSKEMVYDYLGAYTLSKRHFQEWGLHCANAGRIRFVNLRLFHLYGPGDGSQKFVPSMVARCLAGEEIDLSDGTQKRDFIYIEDAVSAITIAMQAEIGQGKGYRHYDIGTGRSISIRNFMENVQQICASDAKLNFGALPTRKGEFKDACADSQMLRALGWSPKVAIEAGIQSVIAAATGRGPLGSGLGDKVV</sequence>
<evidence type="ECO:0000259" key="2">
    <source>
        <dbReference type="Pfam" id="PF01370"/>
    </source>
</evidence>
<evidence type="ECO:0000313" key="4">
    <source>
        <dbReference type="Proteomes" id="UP000176938"/>
    </source>
</evidence>
<dbReference type="Gene3D" id="3.40.50.720">
    <property type="entry name" value="NAD(P)-binding Rossmann-like Domain"/>
    <property type="match status" value="1"/>
</dbReference>
<dbReference type="InterPro" id="IPR001509">
    <property type="entry name" value="Epimerase_deHydtase"/>
</dbReference>
<evidence type="ECO:0000256" key="1">
    <source>
        <dbReference type="ARBA" id="ARBA00007637"/>
    </source>
</evidence>